<dbReference type="AlphaFoldDB" id="A0A381SRL8"/>
<organism evidence="2">
    <name type="scientific">marine metagenome</name>
    <dbReference type="NCBI Taxonomy" id="408172"/>
    <lineage>
        <taxon>unclassified sequences</taxon>
        <taxon>metagenomes</taxon>
        <taxon>ecological metagenomes</taxon>
    </lineage>
</organism>
<evidence type="ECO:0000259" key="1">
    <source>
        <dbReference type="Pfam" id="PF24696"/>
    </source>
</evidence>
<reference evidence="2" key="1">
    <citation type="submission" date="2018-05" db="EMBL/GenBank/DDBJ databases">
        <authorList>
            <person name="Lanie J.A."/>
            <person name="Ng W.-L."/>
            <person name="Kazmierczak K.M."/>
            <person name="Andrzejewski T.M."/>
            <person name="Davidsen T.M."/>
            <person name="Wayne K.J."/>
            <person name="Tettelin H."/>
            <person name="Glass J.I."/>
            <person name="Rusch D."/>
            <person name="Podicherti R."/>
            <person name="Tsui H.-C.T."/>
            <person name="Winkler M.E."/>
        </authorList>
    </citation>
    <scope>NUCLEOTIDE SEQUENCE</scope>
</reference>
<dbReference type="InterPro" id="IPR057767">
    <property type="entry name" value="UGSC-like_dom"/>
</dbReference>
<evidence type="ECO:0000313" key="2">
    <source>
        <dbReference type="EMBL" id="SVA06642.1"/>
    </source>
</evidence>
<feature type="domain" description="UGSC-like" evidence="1">
    <location>
        <begin position="38"/>
        <end position="128"/>
    </location>
</feature>
<accession>A0A381SRL8</accession>
<name>A0A381SRL8_9ZZZZ</name>
<protein>
    <recommendedName>
        <fullName evidence="1">UGSC-like domain-containing protein</fullName>
    </recommendedName>
</protein>
<sequence length="128" mass="14263">MQARVYYKYNATISYAHRLEKSLGGNMAETVTVRNMRLVNPTGTSLSSGDFQLNERPDTLSGKTLGLLENSKANSDKVLHDLGQMLKEKYDLKDIVYFNKHSASLPTKPDVVQDMINKVDILITGIGD</sequence>
<gene>
    <name evidence="2" type="ORF">METZ01_LOCUS59496</name>
</gene>
<dbReference type="EMBL" id="UINC01003475">
    <property type="protein sequence ID" value="SVA06642.1"/>
    <property type="molecule type" value="Genomic_DNA"/>
</dbReference>
<dbReference type="Pfam" id="PF24696">
    <property type="entry name" value="UGSC"/>
    <property type="match status" value="1"/>
</dbReference>
<proteinExistence type="predicted"/>